<organism evidence="1 2">
    <name type="scientific">Oedothorax gibbosus</name>
    <dbReference type="NCBI Taxonomy" id="931172"/>
    <lineage>
        <taxon>Eukaryota</taxon>
        <taxon>Metazoa</taxon>
        <taxon>Ecdysozoa</taxon>
        <taxon>Arthropoda</taxon>
        <taxon>Chelicerata</taxon>
        <taxon>Arachnida</taxon>
        <taxon>Araneae</taxon>
        <taxon>Araneomorphae</taxon>
        <taxon>Entelegynae</taxon>
        <taxon>Araneoidea</taxon>
        <taxon>Linyphiidae</taxon>
        <taxon>Erigoninae</taxon>
        <taxon>Oedothorax</taxon>
    </lineage>
</organism>
<sequence length="66" mass="7166">MEREWCDVTDGRIDPVSGGVEYVIATWCPANALVAPTPDQRVNSSCWQECVVDLGSKSIVSVLPSQ</sequence>
<name>A0AAV6VRG8_9ARAC</name>
<evidence type="ECO:0000313" key="1">
    <source>
        <dbReference type="EMBL" id="KAG8198653.1"/>
    </source>
</evidence>
<dbReference type="Proteomes" id="UP000827092">
    <property type="component" value="Unassembled WGS sequence"/>
</dbReference>
<dbReference type="EMBL" id="JAFNEN010000037">
    <property type="protein sequence ID" value="KAG8198653.1"/>
    <property type="molecule type" value="Genomic_DNA"/>
</dbReference>
<keyword evidence="2" id="KW-1185">Reference proteome</keyword>
<dbReference type="AlphaFoldDB" id="A0AAV6VRG8"/>
<accession>A0AAV6VRG8</accession>
<proteinExistence type="predicted"/>
<gene>
    <name evidence="1" type="ORF">JTE90_015485</name>
</gene>
<reference evidence="1 2" key="1">
    <citation type="journal article" date="2022" name="Nat. Ecol. Evol.">
        <title>A masculinizing supergene underlies an exaggerated male reproductive morph in a spider.</title>
        <authorList>
            <person name="Hendrickx F."/>
            <person name="De Corte Z."/>
            <person name="Sonet G."/>
            <person name="Van Belleghem S.M."/>
            <person name="Kostlbacher S."/>
            <person name="Vangestel C."/>
        </authorList>
    </citation>
    <scope>NUCLEOTIDE SEQUENCE [LARGE SCALE GENOMIC DNA]</scope>
    <source>
        <strain evidence="1">W744_W776</strain>
    </source>
</reference>
<comment type="caution">
    <text evidence="1">The sequence shown here is derived from an EMBL/GenBank/DDBJ whole genome shotgun (WGS) entry which is preliminary data.</text>
</comment>
<evidence type="ECO:0000313" key="2">
    <source>
        <dbReference type="Proteomes" id="UP000827092"/>
    </source>
</evidence>
<protein>
    <submittedName>
        <fullName evidence="1">Uncharacterized protein</fullName>
    </submittedName>
</protein>